<reference evidence="2 3" key="1">
    <citation type="journal article" date="2016" name="Nat. Commun.">
        <title>Thousands of microbial genomes shed light on interconnected biogeochemical processes in an aquifer system.</title>
        <authorList>
            <person name="Anantharaman K."/>
            <person name="Brown C.T."/>
            <person name="Hug L.A."/>
            <person name="Sharon I."/>
            <person name="Castelle C.J."/>
            <person name="Probst A.J."/>
            <person name="Thomas B.C."/>
            <person name="Singh A."/>
            <person name="Wilkins M.J."/>
            <person name="Karaoz U."/>
            <person name="Brodie E.L."/>
            <person name="Williams K.H."/>
            <person name="Hubbard S.S."/>
            <person name="Banfield J.F."/>
        </authorList>
    </citation>
    <scope>NUCLEOTIDE SEQUENCE [LARGE SCALE GENOMIC DNA]</scope>
</reference>
<dbReference type="AlphaFoldDB" id="A0A1F7IMV4"/>
<keyword evidence="1" id="KW-0812">Transmembrane</keyword>
<feature type="transmembrane region" description="Helical" evidence="1">
    <location>
        <begin position="6"/>
        <end position="26"/>
    </location>
</feature>
<accession>A0A1F7IMV4</accession>
<organism evidence="2 3">
    <name type="scientific">Candidatus Roizmanbacteria bacterium RIFCSPLOWO2_01_FULL_38_11</name>
    <dbReference type="NCBI Taxonomy" id="1802060"/>
    <lineage>
        <taxon>Bacteria</taxon>
        <taxon>Candidatus Roizmaniibacteriota</taxon>
    </lineage>
</organism>
<keyword evidence="1" id="KW-1133">Transmembrane helix</keyword>
<evidence type="ECO:0000313" key="2">
    <source>
        <dbReference type="EMBL" id="OGK44716.1"/>
    </source>
</evidence>
<name>A0A1F7IMV4_9BACT</name>
<evidence type="ECO:0000313" key="3">
    <source>
        <dbReference type="Proteomes" id="UP000179072"/>
    </source>
</evidence>
<keyword evidence="1" id="KW-0472">Membrane</keyword>
<dbReference type="EMBL" id="MGAK01000013">
    <property type="protein sequence ID" value="OGK44716.1"/>
    <property type="molecule type" value="Genomic_DNA"/>
</dbReference>
<comment type="caution">
    <text evidence="2">The sequence shown here is derived from an EMBL/GenBank/DDBJ whole genome shotgun (WGS) entry which is preliminary data.</text>
</comment>
<sequence>MTKNPIINALSASVYITLVVGVINFVSQTLGSKPDSAFAPIIFLSLLTLSVSIMAYLFFYQPLLLIIDGKKNEAINLFVQTVGVFGSITAVSLILLFSGII</sequence>
<gene>
    <name evidence="2" type="ORF">A2957_00060</name>
</gene>
<evidence type="ECO:0000256" key="1">
    <source>
        <dbReference type="SAM" id="Phobius"/>
    </source>
</evidence>
<feature type="transmembrane region" description="Helical" evidence="1">
    <location>
        <begin position="78"/>
        <end position="100"/>
    </location>
</feature>
<dbReference type="Proteomes" id="UP000179072">
    <property type="component" value="Unassembled WGS sequence"/>
</dbReference>
<feature type="transmembrane region" description="Helical" evidence="1">
    <location>
        <begin position="38"/>
        <end position="58"/>
    </location>
</feature>
<dbReference type="STRING" id="1802060.A2957_00060"/>
<protein>
    <submittedName>
        <fullName evidence="2">Uncharacterized protein</fullName>
    </submittedName>
</protein>
<proteinExistence type="predicted"/>